<protein>
    <submittedName>
        <fullName evidence="10">Serine protease AprX</fullName>
        <ecNumber evidence="10">3.4.21.-</ecNumber>
    </submittedName>
</protein>
<evidence type="ECO:0000256" key="6">
    <source>
        <dbReference type="PROSITE-ProRule" id="PRU01240"/>
    </source>
</evidence>
<sequence length="657" mass="71057">MANKLRPEIDSFLFHLVGDEDSVAAKEADLQARQQRDLTSRETVDLRYLEPPDDEPLREILYNVTPRDIDVDRVRRIIEDAQREEDVERAEAVEPTPNYQRGIPVLIEARPGWSGEGVAGFRRGTSLGNFVTGHAHVAAIRALSTDPDVIRLEISRDAGHSDLNESVSAVRGDRVHTATHPEKGANAIVGVIDSGLDVLHECFLDEQGNTRIIALWDQTDPSQSGPPGDDGQPMYGKLYKQSDIERIVSNGVEPPELGRDGEGHGTHVTSIAAGRKVGAFAGGLAPEAKLLFVKPKLDTPLGDPNSIGYSVAHVDALSFMDQTATNEGLPLVVNLSLGMNAGAHDGTSTLEAAFDRFTGGGRLPGRVLVKSAGNAAENRLHARFQVGTEQVVHLQWKSRSMRRKADLIEVWFHSADDLHFSLIAPGNSGTTPKIHHDLGAAAINGQFTSRNEYSMTLDRFHRDNGDARLSIRITRGDARRIEIGTWSLRVQAKAVLSSGNVDAWIERDDKRPIGFENHVSTDGTLSIPGTANTVISVAALDRKMEGQVMMFSSRGSTRDGRQRPDIGAPGNKIEAAQSTTASGVVSKQGTSMAAPHVAGAIALLLSKLEGSNPGVWLNANQIRAALSQSSRGFNGHWNSARGWGMLDTDSLLSLFDD</sequence>
<dbReference type="KEGG" id="rul:UC8_55140"/>
<keyword evidence="2 6" id="KW-0645">Protease</keyword>
<feature type="active site" description="Charge relay system" evidence="5 6">
    <location>
        <position position="264"/>
    </location>
</feature>
<dbReference type="InterPro" id="IPR050131">
    <property type="entry name" value="Peptidase_S8_subtilisin-like"/>
</dbReference>
<dbReference type="PROSITE" id="PS51892">
    <property type="entry name" value="SUBTILASE"/>
    <property type="match status" value="1"/>
</dbReference>
<feature type="domain" description="Peptidase S8/S53" evidence="9">
    <location>
        <begin position="494"/>
        <end position="644"/>
    </location>
</feature>
<dbReference type="InterPro" id="IPR036852">
    <property type="entry name" value="Peptidase_S8/S53_dom_sf"/>
</dbReference>
<dbReference type="PROSITE" id="PS00136">
    <property type="entry name" value="SUBTILASE_ASP"/>
    <property type="match status" value="1"/>
</dbReference>
<dbReference type="PROSITE" id="PS00137">
    <property type="entry name" value="SUBTILASE_HIS"/>
    <property type="match status" value="1"/>
</dbReference>
<dbReference type="InterPro" id="IPR015500">
    <property type="entry name" value="Peptidase_S8_subtilisin-rel"/>
</dbReference>
<gene>
    <name evidence="10" type="primary">aprX</name>
    <name evidence="10" type="ORF">UC8_55140</name>
</gene>
<keyword evidence="3 6" id="KW-0378">Hydrolase</keyword>
<feature type="active site" description="Charge relay system" evidence="5 6">
    <location>
        <position position="193"/>
    </location>
</feature>
<dbReference type="EC" id="3.4.21.-" evidence="10"/>
<dbReference type="OrthoDB" id="9798386at2"/>
<dbReference type="RefSeq" id="WP_068129733.1">
    <property type="nucleotide sequence ID" value="NZ_CP042914.1"/>
</dbReference>
<name>A0A5B9QWN9_9BACT</name>
<keyword evidence="11" id="KW-1185">Reference proteome</keyword>
<comment type="similarity">
    <text evidence="1 6 7">Belongs to the peptidase S8 family.</text>
</comment>
<proteinExistence type="inferred from homology"/>
<dbReference type="InterPro" id="IPR023827">
    <property type="entry name" value="Peptidase_S8_Asp-AS"/>
</dbReference>
<dbReference type="InterPro" id="IPR023828">
    <property type="entry name" value="Peptidase_S8_Ser-AS"/>
</dbReference>
<dbReference type="Pfam" id="PF00082">
    <property type="entry name" value="Peptidase_S8"/>
    <property type="match status" value="2"/>
</dbReference>
<feature type="active site" description="Charge relay system" evidence="5 6">
    <location>
        <position position="591"/>
    </location>
</feature>
<dbReference type="AlphaFoldDB" id="A0A5B9QWN9"/>
<dbReference type="GO" id="GO:0006508">
    <property type="term" value="P:proteolysis"/>
    <property type="evidence" value="ECO:0007669"/>
    <property type="project" value="UniProtKB-KW"/>
</dbReference>
<dbReference type="SUPFAM" id="SSF52743">
    <property type="entry name" value="Subtilisin-like"/>
    <property type="match status" value="1"/>
</dbReference>
<evidence type="ECO:0000313" key="10">
    <source>
        <dbReference type="EMBL" id="QEG43464.1"/>
    </source>
</evidence>
<accession>A0A5B9QWN9</accession>
<evidence type="ECO:0000256" key="8">
    <source>
        <dbReference type="SAM" id="MobiDB-lite"/>
    </source>
</evidence>
<dbReference type="Proteomes" id="UP000325286">
    <property type="component" value="Chromosome"/>
</dbReference>
<evidence type="ECO:0000256" key="3">
    <source>
        <dbReference type="ARBA" id="ARBA00022801"/>
    </source>
</evidence>
<dbReference type="EMBL" id="CP042914">
    <property type="protein sequence ID" value="QEG43464.1"/>
    <property type="molecule type" value="Genomic_DNA"/>
</dbReference>
<dbReference type="Gene3D" id="2.60.120.1290">
    <property type="match status" value="1"/>
</dbReference>
<evidence type="ECO:0000256" key="5">
    <source>
        <dbReference type="PIRSR" id="PIRSR615500-1"/>
    </source>
</evidence>
<evidence type="ECO:0000256" key="2">
    <source>
        <dbReference type="ARBA" id="ARBA00022670"/>
    </source>
</evidence>
<feature type="domain" description="Peptidase S8/S53" evidence="9">
    <location>
        <begin position="184"/>
        <end position="376"/>
    </location>
</feature>
<dbReference type="GO" id="GO:0004252">
    <property type="term" value="F:serine-type endopeptidase activity"/>
    <property type="evidence" value="ECO:0007669"/>
    <property type="project" value="UniProtKB-UniRule"/>
</dbReference>
<evidence type="ECO:0000256" key="1">
    <source>
        <dbReference type="ARBA" id="ARBA00011073"/>
    </source>
</evidence>
<evidence type="ECO:0000313" key="11">
    <source>
        <dbReference type="Proteomes" id="UP000325286"/>
    </source>
</evidence>
<organism evidence="10 11">
    <name type="scientific">Roseimaritima ulvae</name>
    <dbReference type="NCBI Taxonomy" id="980254"/>
    <lineage>
        <taxon>Bacteria</taxon>
        <taxon>Pseudomonadati</taxon>
        <taxon>Planctomycetota</taxon>
        <taxon>Planctomycetia</taxon>
        <taxon>Pirellulales</taxon>
        <taxon>Pirellulaceae</taxon>
        <taxon>Roseimaritima</taxon>
    </lineage>
</organism>
<evidence type="ECO:0000259" key="9">
    <source>
        <dbReference type="Pfam" id="PF00082"/>
    </source>
</evidence>
<keyword evidence="4 6" id="KW-0720">Serine protease</keyword>
<dbReference type="PANTHER" id="PTHR43806">
    <property type="entry name" value="PEPTIDASE S8"/>
    <property type="match status" value="1"/>
</dbReference>
<dbReference type="PROSITE" id="PS00138">
    <property type="entry name" value="SUBTILASE_SER"/>
    <property type="match status" value="1"/>
</dbReference>
<feature type="region of interest" description="Disordered" evidence="8">
    <location>
        <begin position="552"/>
        <end position="582"/>
    </location>
</feature>
<dbReference type="Gene3D" id="3.40.50.200">
    <property type="entry name" value="Peptidase S8/S53 domain"/>
    <property type="match status" value="1"/>
</dbReference>
<evidence type="ECO:0000256" key="4">
    <source>
        <dbReference type="ARBA" id="ARBA00022825"/>
    </source>
</evidence>
<dbReference type="PRINTS" id="PR00723">
    <property type="entry name" value="SUBTILISIN"/>
</dbReference>
<dbReference type="InterPro" id="IPR000209">
    <property type="entry name" value="Peptidase_S8/S53_dom"/>
</dbReference>
<reference evidence="10 11" key="1">
    <citation type="submission" date="2019-08" db="EMBL/GenBank/DDBJ databases">
        <title>Deep-cultivation of Planctomycetes and their phenomic and genomic characterization uncovers novel biology.</title>
        <authorList>
            <person name="Wiegand S."/>
            <person name="Jogler M."/>
            <person name="Boedeker C."/>
            <person name="Pinto D."/>
            <person name="Vollmers J."/>
            <person name="Rivas-Marin E."/>
            <person name="Kohn T."/>
            <person name="Peeters S.H."/>
            <person name="Heuer A."/>
            <person name="Rast P."/>
            <person name="Oberbeckmann S."/>
            <person name="Bunk B."/>
            <person name="Jeske O."/>
            <person name="Meyerdierks A."/>
            <person name="Storesund J.E."/>
            <person name="Kallscheuer N."/>
            <person name="Luecker S."/>
            <person name="Lage O.M."/>
            <person name="Pohl T."/>
            <person name="Merkel B.J."/>
            <person name="Hornburger P."/>
            <person name="Mueller R.-W."/>
            <person name="Bruemmer F."/>
            <person name="Labrenz M."/>
            <person name="Spormann A.M."/>
            <person name="Op den Camp H."/>
            <person name="Overmann J."/>
            <person name="Amann R."/>
            <person name="Jetten M.S.M."/>
            <person name="Mascher T."/>
            <person name="Medema M.H."/>
            <person name="Devos D.P."/>
            <person name="Kaster A.-K."/>
            <person name="Ovreas L."/>
            <person name="Rohde M."/>
            <person name="Galperin M.Y."/>
            <person name="Jogler C."/>
        </authorList>
    </citation>
    <scope>NUCLEOTIDE SEQUENCE [LARGE SCALE GENOMIC DNA]</scope>
    <source>
        <strain evidence="10 11">UC8</strain>
    </source>
</reference>
<evidence type="ECO:0000256" key="7">
    <source>
        <dbReference type="RuleBase" id="RU003355"/>
    </source>
</evidence>
<dbReference type="PANTHER" id="PTHR43806:SF11">
    <property type="entry name" value="CEREVISIN-RELATED"/>
    <property type="match status" value="1"/>
</dbReference>
<dbReference type="InterPro" id="IPR022398">
    <property type="entry name" value="Peptidase_S8_His-AS"/>
</dbReference>